<accession>U2MNF4</accession>
<name>U2MNF4_TRESO</name>
<evidence type="ECO:0000313" key="3">
    <source>
        <dbReference type="EMBL" id="ERK03185.1"/>
    </source>
</evidence>
<dbReference type="PANTHER" id="PTHR42663">
    <property type="entry name" value="HYDROLASE C777.06C-RELATED-RELATED"/>
    <property type="match status" value="1"/>
</dbReference>
<evidence type="ECO:0000313" key="2">
    <source>
        <dbReference type="EMBL" id="ERF60580.1"/>
    </source>
</evidence>
<dbReference type="InterPro" id="IPR036866">
    <property type="entry name" value="RibonucZ/Hydroxyglut_hydro"/>
</dbReference>
<dbReference type="eggNOG" id="COG1235">
    <property type="taxonomic scope" value="Bacteria"/>
</dbReference>
<keyword evidence="5" id="KW-1185">Reference proteome</keyword>
<dbReference type="Proteomes" id="UP000016412">
    <property type="component" value="Unassembled WGS sequence"/>
</dbReference>
<reference evidence="4 5" key="1">
    <citation type="submission" date="2013-08" db="EMBL/GenBank/DDBJ databases">
        <authorList>
            <person name="Durkin A.S."/>
            <person name="Haft D.R."/>
            <person name="McCorrison J."/>
            <person name="Torralba M."/>
            <person name="Gillis M."/>
            <person name="Haft D.H."/>
            <person name="Methe B."/>
            <person name="Sutton G."/>
            <person name="Nelson K.E."/>
        </authorList>
    </citation>
    <scope>NUCLEOTIDE SEQUENCE [LARGE SCALE GENOMIC DNA]</scope>
    <source>
        <strain evidence="3 5">ATCC 35536</strain>
        <strain evidence="2 4">VPI DR56BR1116</strain>
    </source>
</reference>
<dbReference type="SUPFAM" id="SSF56281">
    <property type="entry name" value="Metallo-hydrolase/oxidoreductase"/>
    <property type="match status" value="1"/>
</dbReference>
<dbReference type="CDD" id="cd16279">
    <property type="entry name" value="metallo-hydrolase-like_MBL-fold"/>
    <property type="match status" value="1"/>
</dbReference>
<feature type="domain" description="Metallo-beta-lactamase" evidence="1">
    <location>
        <begin position="84"/>
        <end position="296"/>
    </location>
</feature>
<dbReference type="EMBL" id="AVQI01000042">
    <property type="protein sequence ID" value="ERK03185.1"/>
    <property type="molecule type" value="Genomic_DNA"/>
</dbReference>
<sequence length="340" mass="38066">MYRSVIFTVRFFDTARKLRIAIASRTYRRYTDRMRMILTGTGTSHGVPAISCHCSVCTSLDPKDKRFRCSAYISHRNADGRETHIVIDTGPEFRMQALAHHIDSLDAVLLTHAHADHIAGLDDLRIYSHTKSEGALRGTHRAETDESPGAGLPVYADENTISGIQKRFDYIFKPTQIGGGKPKLHLINASRFSGKKPLYIGEVRVIPIPMFHGELETTGWLLSVRDGALFRSIAYLTDCSRIPESSIETLVVYGGHIEHAVIDGLREKPHATHFSYFQAMESAALIRPHRTWLTHMSHNMSHADITRYCIRRTEDLPVLSEIAKAGGSVFPAYDGLVLDV</sequence>
<dbReference type="Pfam" id="PF12706">
    <property type="entry name" value="Lactamase_B_2"/>
    <property type="match status" value="1"/>
</dbReference>
<dbReference type="STRING" id="1125725.HMPREF1325_1029"/>
<evidence type="ECO:0000313" key="4">
    <source>
        <dbReference type="Proteomes" id="UP000016412"/>
    </source>
</evidence>
<dbReference type="PATRIC" id="fig|1125725.3.peg.1464"/>
<dbReference type="PANTHER" id="PTHR42663:SF6">
    <property type="entry name" value="HYDROLASE C777.06C-RELATED"/>
    <property type="match status" value="1"/>
</dbReference>
<organism evidence="2 4">
    <name type="scientific">Treponema socranskii subsp. socranskii VPI DR56BR1116 = ATCC 35536</name>
    <dbReference type="NCBI Taxonomy" id="1125725"/>
    <lineage>
        <taxon>Bacteria</taxon>
        <taxon>Pseudomonadati</taxon>
        <taxon>Spirochaetota</taxon>
        <taxon>Spirochaetia</taxon>
        <taxon>Spirochaetales</taxon>
        <taxon>Treponemataceae</taxon>
        <taxon>Treponema</taxon>
    </lineage>
</organism>
<proteinExistence type="predicted"/>
<dbReference type="Proteomes" id="UP000016646">
    <property type="component" value="Unassembled WGS sequence"/>
</dbReference>
<evidence type="ECO:0000259" key="1">
    <source>
        <dbReference type="Pfam" id="PF12706"/>
    </source>
</evidence>
<comment type="caution">
    <text evidence="2">The sequence shown here is derived from an EMBL/GenBank/DDBJ whole genome shotgun (WGS) entry which is preliminary data.</text>
</comment>
<gene>
    <name evidence="3" type="ORF">HMPREF0860_2266</name>
    <name evidence="2" type="ORF">HMPREF1325_1029</name>
</gene>
<dbReference type="InterPro" id="IPR001279">
    <property type="entry name" value="Metallo-B-lactamas"/>
</dbReference>
<dbReference type="AlphaFoldDB" id="U2MNF4"/>
<protein>
    <submittedName>
        <fullName evidence="2">Beta-lactamase family protein</fullName>
    </submittedName>
</protein>
<dbReference type="EMBL" id="AUZJ01000039">
    <property type="protein sequence ID" value="ERF60580.1"/>
    <property type="molecule type" value="Genomic_DNA"/>
</dbReference>
<dbReference type="Gene3D" id="3.60.15.10">
    <property type="entry name" value="Ribonuclease Z/Hydroxyacylglutathione hydrolase-like"/>
    <property type="match status" value="1"/>
</dbReference>
<evidence type="ECO:0000313" key="5">
    <source>
        <dbReference type="Proteomes" id="UP000016646"/>
    </source>
</evidence>